<evidence type="ECO:0000313" key="4">
    <source>
        <dbReference type="Proteomes" id="UP000187209"/>
    </source>
</evidence>
<evidence type="ECO:0000313" key="3">
    <source>
        <dbReference type="EMBL" id="OMJ71877.1"/>
    </source>
</evidence>
<accession>A0A1R2B541</accession>
<sequence length="467" mass="52644">MLEQEADITIELIQKLENKIEKLEEIRANLLSSGTTIPIGDTWKSWLEPQDSLPNRFRLTTSVTLSSNIIDFDFLAYRIWNLPSLALCTKDGKILIYTSGGTLFKEFQTGHEILYCSCSTASDELVIGSVDNQYLRIHSISLNTTQSNLVSMIADVKLFNTEDVVPRSLTHYIRVGKKMWIVGDSKGDITVFNHDGELIDRTNTNFGPIHTIAVSGQQLVVSGKRRIGVFNSATMEFTTLCNEVVSDIYSITLDNTPAIVFVSMENGEIIVLDTRYSVNNGPAYCKAVYRLVGKFPGHLASIQGNLLLWNTGKLVAFNTTFLEVDATVMPQYYSLPMKISHLIKSYQKNNNNVVALSSNDEIRLYNIRPPETQINQVASSNFDLGSFRWVIVLVLVIIIIVYKSKGRKSRKELEVEQLERSLEELQSSMESTSKISEELTSRFKTVEESTNQLRGFERFAKKNNDSD</sequence>
<organism evidence="3 4">
    <name type="scientific">Stentor coeruleus</name>
    <dbReference type="NCBI Taxonomy" id="5963"/>
    <lineage>
        <taxon>Eukaryota</taxon>
        <taxon>Sar</taxon>
        <taxon>Alveolata</taxon>
        <taxon>Ciliophora</taxon>
        <taxon>Postciliodesmatophora</taxon>
        <taxon>Heterotrichea</taxon>
        <taxon>Heterotrichida</taxon>
        <taxon>Stentoridae</taxon>
        <taxon>Stentor</taxon>
    </lineage>
</organism>
<dbReference type="AlphaFoldDB" id="A0A1R2B541"/>
<comment type="caution">
    <text evidence="3">The sequence shown here is derived from an EMBL/GenBank/DDBJ whole genome shotgun (WGS) entry which is preliminary data.</text>
</comment>
<keyword evidence="2" id="KW-1133">Transmembrane helix</keyword>
<keyword evidence="2" id="KW-0812">Transmembrane</keyword>
<proteinExistence type="predicted"/>
<protein>
    <submittedName>
        <fullName evidence="3">Uncharacterized protein</fullName>
    </submittedName>
</protein>
<dbReference type="OrthoDB" id="322807at2759"/>
<gene>
    <name evidence="3" type="ORF">SteCoe_29791</name>
</gene>
<dbReference type="InterPro" id="IPR011044">
    <property type="entry name" value="Quino_amine_DH_bsu"/>
</dbReference>
<dbReference type="InterPro" id="IPR015943">
    <property type="entry name" value="WD40/YVTN_repeat-like_dom_sf"/>
</dbReference>
<dbReference type="Proteomes" id="UP000187209">
    <property type="component" value="Unassembled WGS sequence"/>
</dbReference>
<reference evidence="3 4" key="1">
    <citation type="submission" date="2016-11" db="EMBL/GenBank/DDBJ databases">
        <title>The macronuclear genome of Stentor coeruleus: a giant cell with tiny introns.</title>
        <authorList>
            <person name="Slabodnick M."/>
            <person name="Ruby J.G."/>
            <person name="Reiff S.B."/>
            <person name="Swart E.C."/>
            <person name="Gosai S."/>
            <person name="Prabakaran S."/>
            <person name="Witkowska E."/>
            <person name="Larue G.E."/>
            <person name="Fisher S."/>
            <person name="Freeman R.M."/>
            <person name="Gunawardena J."/>
            <person name="Chu W."/>
            <person name="Stover N.A."/>
            <person name="Gregory B.D."/>
            <person name="Nowacki M."/>
            <person name="Derisi J."/>
            <person name="Roy S.W."/>
            <person name="Marshall W.F."/>
            <person name="Sood P."/>
        </authorList>
    </citation>
    <scope>NUCLEOTIDE SEQUENCE [LARGE SCALE GENOMIC DNA]</scope>
    <source>
        <strain evidence="3">WM001</strain>
    </source>
</reference>
<keyword evidence="1" id="KW-0175">Coiled coil</keyword>
<feature type="coiled-coil region" evidence="1">
    <location>
        <begin position="6"/>
        <end position="33"/>
    </location>
</feature>
<name>A0A1R2B541_9CILI</name>
<evidence type="ECO:0000256" key="2">
    <source>
        <dbReference type="SAM" id="Phobius"/>
    </source>
</evidence>
<evidence type="ECO:0000256" key="1">
    <source>
        <dbReference type="SAM" id="Coils"/>
    </source>
</evidence>
<dbReference type="SUPFAM" id="SSF50969">
    <property type="entry name" value="YVTN repeat-like/Quinoprotein amine dehydrogenase"/>
    <property type="match status" value="1"/>
</dbReference>
<keyword evidence="2" id="KW-0472">Membrane</keyword>
<dbReference type="Gene3D" id="2.130.10.10">
    <property type="entry name" value="YVTN repeat-like/Quinoprotein amine dehydrogenase"/>
    <property type="match status" value="1"/>
</dbReference>
<feature type="transmembrane region" description="Helical" evidence="2">
    <location>
        <begin position="386"/>
        <end position="402"/>
    </location>
</feature>
<keyword evidence="4" id="KW-1185">Reference proteome</keyword>
<feature type="coiled-coil region" evidence="1">
    <location>
        <begin position="408"/>
        <end position="442"/>
    </location>
</feature>
<dbReference type="EMBL" id="MPUH01000948">
    <property type="protein sequence ID" value="OMJ71877.1"/>
    <property type="molecule type" value="Genomic_DNA"/>
</dbReference>